<gene>
    <name evidence="1" type="ORF">JWV37_05145</name>
</gene>
<evidence type="ECO:0000313" key="2">
    <source>
        <dbReference type="Proteomes" id="UP000703590"/>
    </source>
</evidence>
<accession>A0ABS2WR65</accession>
<evidence type="ECO:0008006" key="3">
    <source>
        <dbReference type="Google" id="ProtNLM"/>
    </source>
</evidence>
<organism evidence="1 2">
    <name type="scientific">Sulfurospirillum tamanense</name>
    <dbReference type="NCBI Taxonomy" id="2813362"/>
    <lineage>
        <taxon>Bacteria</taxon>
        <taxon>Pseudomonadati</taxon>
        <taxon>Campylobacterota</taxon>
        <taxon>Epsilonproteobacteria</taxon>
        <taxon>Campylobacterales</taxon>
        <taxon>Sulfurospirillaceae</taxon>
        <taxon>Sulfurospirillum</taxon>
    </lineage>
</organism>
<keyword evidence="2" id="KW-1185">Reference proteome</keyword>
<dbReference type="Proteomes" id="UP000703590">
    <property type="component" value="Unassembled WGS sequence"/>
</dbReference>
<dbReference type="RefSeq" id="WP_205458706.1">
    <property type="nucleotide sequence ID" value="NZ_JAFHKK010000008.1"/>
</dbReference>
<reference evidence="1 2" key="2">
    <citation type="submission" date="2021-02" db="EMBL/GenBank/DDBJ databases">
        <title>Sulfurospirillum tamanensis sp. nov.</title>
        <authorList>
            <person name="Frolova A."/>
            <person name="Merkel A."/>
            <person name="Slobodkin A."/>
        </authorList>
    </citation>
    <scope>NUCLEOTIDE SEQUENCE [LARGE SCALE GENOMIC DNA]</scope>
    <source>
        <strain evidence="1 2">T05b</strain>
    </source>
</reference>
<evidence type="ECO:0000313" key="1">
    <source>
        <dbReference type="EMBL" id="MBN2964156.1"/>
    </source>
</evidence>
<reference evidence="1 2" key="3">
    <citation type="submission" date="2021-02" db="EMBL/GenBank/DDBJ databases">
        <authorList>
            <person name="Merkel A.Y."/>
        </authorList>
    </citation>
    <scope>NUCLEOTIDE SEQUENCE [LARGE SCALE GENOMIC DNA]</scope>
    <source>
        <strain evidence="1 2">T05b</strain>
    </source>
</reference>
<sequence length="240" mass="28152">MKSTPCPFCNHTHFYPLKDGRLECTACNRRHSPLKRAETLKLLDSFLAQDKPKSAAKTLGLSLPTVQKHFAHFRHLCTLLSEELYQNNAGNFSEYEEYLFLPASKQKNPHYIVEGVGLMGLSTGKIVYTLLMPDHFHTYDAQVRANPEFIQTLESYYQWHKISKFNTSNTPLSHFWGFLETFLKGFHGVRRENFGVYLKEVEFRFNHDKETQKRLLTRAWKEHEALKPRAKMITKQEQRL</sequence>
<reference evidence="2" key="1">
    <citation type="submission" date="2021-02" db="EMBL/GenBank/DDBJ databases">
        <title>Sulfurospirillum tamanensis sp. nov.</title>
        <authorList>
            <person name="Merkel A.Y."/>
        </authorList>
    </citation>
    <scope>NUCLEOTIDE SEQUENCE [LARGE SCALE GENOMIC DNA]</scope>
    <source>
        <strain evidence="2">T05b</strain>
    </source>
</reference>
<comment type="caution">
    <text evidence="1">The sequence shown here is derived from an EMBL/GenBank/DDBJ whole genome shotgun (WGS) entry which is preliminary data.</text>
</comment>
<dbReference type="EMBL" id="JAFHKK010000008">
    <property type="protein sequence ID" value="MBN2964156.1"/>
    <property type="molecule type" value="Genomic_DNA"/>
</dbReference>
<protein>
    <recommendedName>
        <fullName evidence="3">Transposase</fullName>
    </recommendedName>
</protein>
<name>A0ABS2WR65_9BACT</name>
<proteinExistence type="predicted"/>